<dbReference type="Proteomes" id="UP000198534">
    <property type="component" value="Unassembled WGS sequence"/>
</dbReference>
<evidence type="ECO:0000256" key="6">
    <source>
        <dbReference type="ARBA" id="ARBA00022807"/>
    </source>
</evidence>
<dbReference type="InterPro" id="IPR018392">
    <property type="entry name" value="LysM"/>
</dbReference>
<evidence type="ECO:0000313" key="11">
    <source>
        <dbReference type="Proteomes" id="UP000198534"/>
    </source>
</evidence>
<accession>A0A1H3AS25</accession>
<dbReference type="Pfam" id="PF00877">
    <property type="entry name" value="NLPC_P60"/>
    <property type="match status" value="1"/>
</dbReference>
<evidence type="ECO:0000256" key="4">
    <source>
        <dbReference type="ARBA" id="ARBA00022737"/>
    </source>
</evidence>
<dbReference type="InterPro" id="IPR036779">
    <property type="entry name" value="LysM_dom_sf"/>
</dbReference>
<organism evidence="10 11">
    <name type="scientific">Marininema mesophilum</name>
    <dbReference type="NCBI Taxonomy" id="1048340"/>
    <lineage>
        <taxon>Bacteria</taxon>
        <taxon>Bacillati</taxon>
        <taxon>Bacillota</taxon>
        <taxon>Bacilli</taxon>
        <taxon>Bacillales</taxon>
        <taxon>Thermoactinomycetaceae</taxon>
        <taxon>Marininema</taxon>
    </lineage>
</organism>
<evidence type="ECO:0000256" key="7">
    <source>
        <dbReference type="SAM" id="MobiDB-lite"/>
    </source>
</evidence>
<reference evidence="10 11" key="1">
    <citation type="submission" date="2016-10" db="EMBL/GenBank/DDBJ databases">
        <authorList>
            <person name="de Groot N.N."/>
        </authorList>
    </citation>
    <scope>NUCLEOTIDE SEQUENCE [LARGE SCALE GENOMIC DNA]</scope>
    <source>
        <strain evidence="10 11">DSM 45610</strain>
    </source>
</reference>
<keyword evidence="6" id="KW-0788">Thiol protease</keyword>
<dbReference type="PANTHER" id="PTHR47053">
    <property type="entry name" value="MUREIN DD-ENDOPEPTIDASE MEPH-RELATED"/>
    <property type="match status" value="1"/>
</dbReference>
<dbReference type="SUPFAM" id="SSF54001">
    <property type="entry name" value="Cysteine proteinases"/>
    <property type="match status" value="1"/>
</dbReference>
<evidence type="ECO:0000259" key="8">
    <source>
        <dbReference type="PROSITE" id="PS51782"/>
    </source>
</evidence>
<dbReference type="PANTHER" id="PTHR47053:SF1">
    <property type="entry name" value="MUREIN DD-ENDOPEPTIDASE MEPH-RELATED"/>
    <property type="match status" value="1"/>
</dbReference>
<dbReference type="Pfam" id="PF01476">
    <property type="entry name" value="LysM"/>
    <property type="match status" value="1"/>
</dbReference>
<comment type="similarity">
    <text evidence="1">Belongs to the peptidase C40 family.</text>
</comment>
<keyword evidence="11" id="KW-1185">Reference proteome</keyword>
<evidence type="ECO:0000256" key="3">
    <source>
        <dbReference type="ARBA" id="ARBA00022729"/>
    </source>
</evidence>
<dbReference type="PROSITE" id="PS51935">
    <property type="entry name" value="NLPC_P60"/>
    <property type="match status" value="1"/>
</dbReference>
<evidence type="ECO:0000259" key="9">
    <source>
        <dbReference type="PROSITE" id="PS51935"/>
    </source>
</evidence>
<sequence>MSVYPDKKVMTTLAVAGSLLVSPHVTNASANPEKSETMSKDNAFQVDQAAVQESLSKRRFHVASTGIRANVGEDGLRSGMYYVVRQGDTLSEVAQRYEVSLVKLIKMNPQIKNPAKIYIGDKLRVSKGTSEKGGKPDKVKPSTPKLGTGKGASVLNEATSHLNKPYVYGANGPNTFDCSGFTQYVFSQTTGKQLPRTSSAQAYVGRFISRGNLRTGDLLFFRTGGGGISHVGIYMGGGKMIHASNPRNDVEISNLGERYWIERFVTARRVLR</sequence>
<dbReference type="GO" id="GO:0006508">
    <property type="term" value="P:proteolysis"/>
    <property type="evidence" value="ECO:0007669"/>
    <property type="project" value="UniProtKB-KW"/>
</dbReference>
<dbReference type="InterPro" id="IPR038765">
    <property type="entry name" value="Papain-like_cys_pep_sf"/>
</dbReference>
<dbReference type="SMART" id="SM00257">
    <property type="entry name" value="LysM"/>
    <property type="match status" value="1"/>
</dbReference>
<dbReference type="CDD" id="cd00118">
    <property type="entry name" value="LysM"/>
    <property type="match status" value="1"/>
</dbReference>
<feature type="domain" description="NlpC/P60" evidence="9">
    <location>
        <begin position="148"/>
        <end position="271"/>
    </location>
</feature>
<dbReference type="STRING" id="1048340.SAMN05444487_11438"/>
<keyword evidence="2" id="KW-0645">Protease</keyword>
<keyword evidence="3" id="KW-0732">Signal</keyword>
<name>A0A1H3AS25_9BACL</name>
<keyword evidence="4" id="KW-0677">Repeat</keyword>
<dbReference type="GO" id="GO:0008234">
    <property type="term" value="F:cysteine-type peptidase activity"/>
    <property type="evidence" value="ECO:0007669"/>
    <property type="project" value="UniProtKB-KW"/>
</dbReference>
<dbReference type="SUPFAM" id="SSF54106">
    <property type="entry name" value="LysM domain"/>
    <property type="match status" value="1"/>
</dbReference>
<dbReference type="Gene3D" id="3.10.350.10">
    <property type="entry name" value="LysM domain"/>
    <property type="match status" value="1"/>
</dbReference>
<proteinExistence type="inferred from homology"/>
<evidence type="ECO:0000256" key="2">
    <source>
        <dbReference type="ARBA" id="ARBA00022670"/>
    </source>
</evidence>
<dbReference type="Gene3D" id="3.90.1720.10">
    <property type="entry name" value="endopeptidase domain like (from Nostoc punctiforme)"/>
    <property type="match status" value="1"/>
</dbReference>
<feature type="region of interest" description="Disordered" evidence="7">
    <location>
        <begin position="126"/>
        <end position="151"/>
    </location>
</feature>
<keyword evidence="5" id="KW-0378">Hydrolase</keyword>
<feature type="domain" description="LysM" evidence="8">
    <location>
        <begin position="80"/>
        <end position="125"/>
    </location>
</feature>
<evidence type="ECO:0000256" key="5">
    <source>
        <dbReference type="ARBA" id="ARBA00022801"/>
    </source>
</evidence>
<evidence type="ECO:0000313" key="10">
    <source>
        <dbReference type="EMBL" id="SDX32540.1"/>
    </source>
</evidence>
<dbReference type="InterPro" id="IPR051202">
    <property type="entry name" value="Peptidase_C40"/>
</dbReference>
<dbReference type="EMBL" id="FNNQ01000014">
    <property type="protein sequence ID" value="SDX32540.1"/>
    <property type="molecule type" value="Genomic_DNA"/>
</dbReference>
<dbReference type="PROSITE" id="PS51782">
    <property type="entry name" value="LYSM"/>
    <property type="match status" value="1"/>
</dbReference>
<dbReference type="AlphaFoldDB" id="A0A1H3AS25"/>
<dbReference type="InterPro" id="IPR000064">
    <property type="entry name" value="NLP_P60_dom"/>
</dbReference>
<protein>
    <submittedName>
        <fullName evidence="10">LysM domain-containing protein</fullName>
    </submittedName>
</protein>
<evidence type="ECO:0000256" key="1">
    <source>
        <dbReference type="ARBA" id="ARBA00007074"/>
    </source>
</evidence>
<gene>
    <name evidence="10" type="ORF">SAMN05444487_11438</name>
</gene>
<feature type="compositionally biased region" description="Basic and acidic residues" evidence="7">
    <location>
        <begin position="126"/>
        <end position="140"/>
    </location>
</feature>